<keyword evidence="2" id="KW-1185">Reference proteome</keyword>
<name>A0A562WHF3_9ACTN</name>
<evidence type="ECO:0000313" key="1">
    <source>
        <dbReference type="EMBL" id="TWJ29441.1"/>
    </source>
</evidence>
<evidence type="ECO:0000313" key="2">
    <source>
        <dbReference type="Proteomes" id="UP000319728"/>
    </source>
</evidence>
<dbReference type="Proteomes" id="UP000319728">
    <property type="component" value="Unassembled WGS sequence"/>
</dbReference>
<evidence type="ECO:0008006" key="3">
    <source>
        <dbReference type="Google" id="ProtNLM"/>
    </source>
</evidence>
<sequence>MTGAGDGTADRPGMIDWPAAGTLLAALQDRPGPLRPLLDEVVGAAPPFRNTDYPLSPLPLVVRQRTVTATVPAVERYVALLGRITTLYREVPALRRWYALGPAAEALIDADRQAPDEVTVCRLDGYLEQGTERLRLLENNADAPAGTLFSARINRLVSTVLDRAGAAATVDGTYTLSSEHALLDVLVDALRRRGLDTGAPRVAVLQPAGRSNLESVEMVAAFRRCGVAAVLADPRELRQAGRVVWFGPHPVDVCWNKVNTVAWRTLVEADADLVGRWTRALATADFVHVNPFGARYVAESKFTLALPWDLRFADLFTAAERALVAELLPWARRLGPGATAPDGVTPLDADLVEHPNRYVLKEPYDIRGDGVTVGRATGRTAWREAVDRAMVHGLVAQRYVAPTGYPVLRPDREPPVVTMPVSFDSFVLGGRVHGFGSKASLNPRLNVFQGGQKLAVHVTDRATGAGPAKDRRAPATAAPDGVASFRE</sequence>
<dbReference type="AlphaFoldDB" id="A0A562WHF3"/>
<reference evidence="1 2" key="1">
    <citation type="submission" date="2019-07" db="EMBL/GenBank/DDBJ databases">
        <title>R&amp;d 2014.</title>
        <authorList>
            <person name="Klenk H.-P."/>
        </authorList>
    </citation>
    <scope>NUCLEOTIDE SEQUENCE [LARGE SCALE GENOMIC DNA]</scope>
    <source>
        <strain evidence="1 2">DSM 43912</strain>
    </source>
</reference>
<dbReference type="OrthoDB" id="9771802at2"/>
<protein>
    <recommendedName>
        <fullName evidence="3">Circularly permuted ATP-grasp superfamily protein</fullName>
    </recommendedName>
</protein>
<accession>A0A562WHF3</accession>
<proteinExistence type="predicted"/>
<dbReference type="RefSeq" id="WP_145818348.1">
    <property type="nucleotide sequence ID" value="NZ_AP023438.1"/>
</dbReference>
<dbReference type="EMBL" id="VLLP01000001">
    <property type="protein sequence ID" value="TWJ29441.1"/>
    <property type="molecule type" value="Genomic_DNA"/>
</dbReference>
<comment type="caution">
    <text evidence="1">The sequence shown here is derived from an EMBL/GenBank/DDBJ whole genome shotgun (WGS) entry which is preliminary data.</text>
</comment>
<gene>
    <name evidence="1" type="ORF">JD81_02951</name>
</gene>
<organism evidence="1 2">
    <name type="scientific">Micromonospora sagamiensis</name>
    <dbReference type="NCBI Taxonomy" id="47875"/>
    <lineage>
        <taxon>Bacteria</taxon>
        <taxon>Bacillati</taxon>
        <taxon>Actinomycetota</taxon>
        <taxon>Actinomycetes</taxon>
        <taxon>Micromonosporales</taxon>
        <taxon>Micromonosporaceae</taxon>
        <taxon>Micromonospora</taxon>
    </lineage>
</organism>
<dbReference type="SUPFAM" id="SSF56059">
    <property type="entry name" value="Glutathione synthetase ATP-binding domain-like"/>
    <property type="match status" value="1"/>
</dbReference>